<feature type="transmembrane region" description="Helical" evidence="17">
    <location>
        <begin position="149"/>
        <end position="170"/>
    </location>
</feature>
<dbReference type="InterPro" id="IPR042283">
    <property type="entry name" value="GpdQ_catalytic"/>
</dbReference>
<dbReference type="GO" id="GO:0030170">
    <property type="term" value="F:pyridoxal phosphate binding"/>
    <property type="evidence" value="ECO:0007669"/>
    <property type="project" value="InterPro"/>
</dbReference>
<dbReference type="InterPro" id="IPR017871">
    <property type="entry name" value="ABC_transporter-like_CS"/>
</dbReference>
<dbReference type="InterPro" id="IPR015422">
    <property type="entry name" value="PyrdxlP-dep_Trfase_small"/>
</dbReference>
<evidence type="ECO:0000256" key="4">
    <source>
        <dbReference type="ARBA" id="ARBA00022475"/>
    </source>
</evidence>
<evidence type="ECO:0000259" key="19">
    <source>
        <dbReference type="PROSITE" id="PS50928"/>
    </source>
</evidence>
<evidence type="ECO:0000256" key="8">
    <source>
        <dbReference type="ARBA" id="ARBA00022741"/>
    </source>
</evidence>
<evidence type="ECO:0000256" key="1">
    <source>
        <dbReference type="ARBA" id="ARBA00004141"/>
    </source>
</evidence>
<dbReference type="SMART" id="SM00345">
    <property type="entry name" value="HTH_GNTR"/>
    <property type="match status" value="1"/>
</dbReference>
<dbReference type="InterPro" id="IPR040582">
    <property type="entry name" value="OB_MalK-like"/>
</dbReference>
<evidence type="ECO:0000313" key="22">
    <source>
        <dbReference type="Proteomes" id="UP000030106"/>
    </source>
</evidence>
<comment type="subcellular location">
    <subcellularLocation>
        <location evidence="1">Membrane</location>
        <topology evidence="1">Multi-pass membrane protein</topology>
    </subcellularLocation>
</comment>
<reference evidence="21 22" key="1">
    <citation type="submission" date="2012-10" db="EMBL/GenBank/DDBJ databases">
        <title>Genome sequencing and analysis of entomopathogenic fungi Beauveria bassiana D1-5.</title>
        <authorList>
            <person name="Li Q."/>
            <person name="Wang L."/>
            <person name="Zhang Z."/>
            <person name="Wang Q."/>
            <person name="Ren J."/>
            <person name="Wang M."/>
            <person name="Xu W."/>
            <person name="Wang J."/>
            <person name="Lu Y."/>
            <person name="Du Q."/>
            <person name="Sun Z."/>
        </authorList>
    </citation>
    <scope>NUCLEOTIDE SEQUENCE [LARGE SCALE GENOMIC DNA]</scope>
    <source>
        <strain evidence="21 22">D1-5</strain>
    </source>
</reference>
<proteinExistence type="inferred from homology"/>
<dbReference type="GO" id="GO:0008643">
    <property type="term" value="P:carbohydrate transport"/>
    <property type="evidence" value="ECO:0007669"/>
    <property type="project" value="InterPro"/>
</dbReference>
<dbReference type="InterPro" id="IPR003439">
    <property type="entry name" value="ABC_transporter-like_ATP-bd"/>
</dbReference>
<dbReference type="InterPro" id="IPR000524">
    <property type="entry name" value="Tscrpt_reg_HTH_GntR"/>
</dbReference>
<dbReference type="Pfam" id="PF13416">
    <property type="entry name" value="SBP_bac_8"/>
    <property type="match status" value="1"/>
</dbReference>
<evidence type="ECO:0000259" key="20">
    <source>
        <dbReference type="PROSITE" id="PS50949"/>
    </source>
</evidence>
<evidence type="ECO:0000313" key="21">
    <source>
        <dbReference type="EMBL" id="KGQ06118.1"/>
    </source>
</evidence>
<keyword evidence="16" id="KW-0804">Transcription</keyword>
<dbReference type="InterPro" id="IPR000515">
    <property type="entry name" value="MetI-like"/>
</dbReference>
<keyword evidence="15 17" id="KW-0472">Membrane</keyword>
<dbReference type="Gene3D" id="1.10.3720.10">
    <property type="entry name" value="MetI-like"/>
    <property type="match status" value="1"/>
</dbReference>
<dbReference type="CDD" id="cd07402">
    <property type="entry name" value="MPP_GpdQ"/>
    <property type="match status" value="1"/>
</dbReference>
<dbReference type="CDD" id="cd03301">
    <property type="entry name" value="ABC_MalK_N"/>
    <property type="match status" value="1"/>
</dbReference>
<dbReference type="EMBL" id="ANFO01000870">
    <property type="protein sequence ID" value="KGQ06118.1"/>
    <property type="molecule type" value="Genomic_DNA"/>
</dbReference>
<dbReference type="PANTHER" id="PTHR43875:SF15">
    <property type="entry name" value="TREHALOSE IMPORT ATP-BINDING PROTEIN SUGC"/>
    <property type="match status" value="1"/>
</dbReference>
<keyword evidence="5" id="KW-0032">Aminotransferase</keyword>
<dbReference type="InterPro" id="IPR015424">
    <property type="entry name" value="PyrdxlP-dep_Trfase"/>
</dbReference>
<dbReference type="GO" id="GO:0043190">
    <property type="term" value="C:ATP-binding cassette (ABC) transporter complex"/>
    <property type="evidence" value="ECO:0007669"/>
    <property type="project" value="InterPro"/>
</dbReference>
<dbReference type="Pfam" id="PF00149">
    <property type="entry name" value="Metallophos"/>
    <property type="match status" value="1"/>
</dbReference>
<keyword evidence="6" id="KW-0808">Transferase</keyword>
<dbReference type="PROSITE" id="PS00211">
    <property type="entry name" value="ABC_TRANSPORTER_1"/>
    <property type="match status" value="1"/>
</dbReference>
<accession>A0A0A2VEZ1</accession>
<feature type="transmembrane region" description="Helical" evidence="17">
    <location>
        <begin position="316"/>
        <end position="337"/>
    </location>
</feature>
<dbReference type="SUPFAM" id="SSF50331">
    <property type="entry name" value="MOP-like"/>
    <property type="match status" value="1"/>
</dbReference>
<dbReference type="Pfam" id="PF17912">
    <property type="entry name" value="OB_MalK"/>
    <property type="match status" value="1"/>
</dbReference>
<feature type="domain" description="ABC transporter" evidence="18">
    <location>
        <begin position="563"/>
        <end position="793"/>
    </location>
</feature>
<name>A0A0A2VEZ1_BEABA</name>
<evidence type="ECO:0000256" key="12">
    <source>
        <dbReference type="ARBA" id="ARBA00022989"/>
    </source>
</evidence>
<dbReference type="GO" id="GO:0003677">
    <property type="term" value="F:DNA binding"/>
    <property type="evidence" value="ECO:0007669"/>
    <property type="project" value="UniProtKB-KW"/>
</dbReference>
<evidence type="ECO:0000256" key="17">
    <source>
        <dbReference type="SAM" id="Phobius"/>
    </source>
</evidence>
<evidence type="ECO:0000256" key="6">
    <source>
        <dbReference type="ARBA" id="ARBA00022679"/>
    </source>
</evidence>
<keyword evidence="10" id="KW-0663">Pyridoxal phosphate</keyword>
<dbReference type="SUPFAM" id="SSF56300">
    <property type="entry name" value="Metallo-dependent phosphatases"/>
    <property type="match status" value="1"/>
</dbReference>
<evidence type="ECO:0000256" key="3">
    <source>
        <dbReference type="ARBA" id="ARBA00022448"/>
    </source>
</evidence>
<dbReference type="Pfam" id="PF00005">
    <property type="entry name" value="ABC_tran"/>
    <property type="match status" value="1"/>
</dbReference>
<feature type="transmembrane region" description="Helical" evidence="17">
    <location>
        <begin position="86"/>
        <end position="111"/>
    </location>
</feature>
<evidence type="ECO:0000256" key="11">
    <source>
        <dbReference type="ARBA" id="ARBA00022967"/>
    </source>
</evidence>
<dbReference type="GO" id="GO:0016887">
    <property type="term" value="F:ATP hydrolysis activity"/>
    <property type="evidence" value="ECO:0007669"/>
    <property type="project" value="InterPro"/>
</dbReference>
<gene>
    <name evidence="21" type="ORF">BBAD15_g8576</name>
</gene>
<dbReference type="STRING" id="1245745.A0A0A2VEZ1"/>
<keyword evidence="12 17" id="KW-1133">Transmembrane helix</keyword>
<dbReference type="InterPro" id="IPR036388">
    <property type="entry name" value="WH-like_DNA-bd_sf"/>
</dbReference>
<evidence type="ECO:0000256" key="10">
    <source>
        <dbReference type="ARBA" id="ARBA00022898"/>
    </source>
</evidence>
<dbReference type="GO" id="GO:0140359">
    <property type="term" value="F:ABC-type transporter activity"/>
    <property type="evidence" value="ECO:0007669"/>
    <property type="project" value="InterPro"/>
</dbReference>
<dbReference type="SMART" id="SM00382">
    <property type="entry name" value="AAA"/>
    <property type="match status" value="1"/>
</dbReference>
<keyword evidence="11" id="KW-1278">Translocase</keyword>
<dbReference type="GO" id="GO:0004112">
    <property type="term" value="F:cyclic-nucleotide phosphodiesterase activity"/>
    <property type="evidence" value="ECO:0007669"/>
    <property type="project" value="InterPro"/>
</dbReference>
<dbReference type="InterPro" id="IPR042281">
    <property type="entry name" value="GpdQ_beta-strand"/>
</dbReference>
<dbReference type="PROSITE" id="PS50893">
    <property type="entry name" value="ABC_TRANSPORTER_2"/>
    <property type="match status" value="1"/>
</dbReference>
<evidence type="ECO:0000256" key="9">
    <source>
        <dbReference type="ARBA" id="ARBA00022840"/>
    </source>
</evidence>
<dbReference type="Proteomes" id="UP000030106">
    <property type="component" value="Unassembled WGS sequence"/>
</dbReference>
<keyword evidence="7 17" id="KW-0812">Transmembrane</keyword>
<dbReference type="CDD" id="cd00609">
    <property type="entry name" value="AAT_like"/>
    <property type="match status" value="1"/>
</dbReference>
<dbReference type="SUPFAM" id="SSF46785">
    <property type="entry name" value="Winged helix' DNA-binding domain"/>
    <property type="match status" value="1"/>
</dbReference>
<protein>
    <submittedName>
        <fullName evidence="21">Putative HTH-type transcriptional regulator ydcR</fullName>
    </submittedName>
</protein>
<evidence type="ECO:0000256" key="5">
    <source>
        <dbReference type="ARBA" id="ARBA00022576"/>
    </source>
</evidence>
<dbReference type="InterPro" id="IPR015855">
    <property type="entry name" value="ABC_transpr_MalK-like"/>
</dbReference>
<dbReference type="InterPro" id="IPR003593">
    <property type="entry name" value="AAA+_ATPase"/>
</dbReference>
<dbReference type="GO" id="GO:0003700">
    <property type="term" value="F:DNA-binding transcription factor activity"/>
    <property type="evidence" value="ECO:0007669"/>
    <property type="project" value="InterPro"/>
</dbReference>
<evidence type="ECO:0000256" key="7">
    <source>
        <dbReference type="ARBA" id="ARBA00022692"/>
    </source>
</evidence>
<dbReference type="GO" id="GO:0008483">
    <property type="term" value="F:transaminase activity"/>
    <property type="evidence" value="ECO:0007669"/>
    <property type="project" value="UniProtKB-KW"/>
</dbReference>
<dbReference type="InterPro" id="IPR008995">
    <property type="entry name" value="Mo/tungstate-bd_C_term_dom"/>
</dbReference>
<dbReference type="FunFam" id="3.40.640.10:FF:000023">
    <property type="entry name" value="Transcriptional regulator, GntR family"/>
    <property type="match status" value="1"/>
</dbReference>
<feature type="domain" description="ABC transmembrane type-1" evidence="19">
    <location>
        <begin position="1"/>
        <end position="167"/>
    </location>
</feature>
<dbReference type="InterPro" id="IPR004843">
    <property type="entry name" value="Calcineurin-like_PHP"/>
</dbReference>
<dbReference type="CDD" id="cd07377">
    <property type="entry name" value="WHTH_GntR"/>
    <property type="match status" value="1"/>
</dbReference>
<dbReference type="InterPro" id="IPR029052">
    <property type="entry name" value="Metallo-depent_PP-like"/>
</dbReference>
<sequence length="1813" mass="200461">MVSAAALWLFIFMPGMGMLDYYLAKLFGPMNNNWLGRSNSALYALALIGVWKFAGYYMLFFLAGLQSLPASAREAAIMEGATSTQVFFKVTLPLLRPTLSFVITTALIYSITQIDHVAVMTRGGPDNATTVLLYYIQSLAWDTHDLGKASAATFLTLAGLFVFSPFIWMLSSAFSASTFGEGMASVLPRFPLTLDNFRDAWQSADWLSLYANTLIFSFVNDHAGGDDGAEHDDAENPRAAQYANRRDDAVFHLRVWRVPDAPGIPRDPKRAGGGRTDGGLPLVAGALPRTAADVLAVSAGLRHLSFAMGAESGGQWGTISAGTIMVCLPLMLAFIAFQKQFLRSFGFSGINQNQKLYGFIDINAGNADVASQLNALRERPDAVIVSGDIVNCGRPAEYLVASQVLGTIKSPLYLIPGNHDDKAHFLEYLRPLCPQLGDDPENIRYAVDDFATRLLFIDSSLAGHSKGWLTDNTLAWLEAQLTASGDKPTAVFMHHPPLPLGNAQMDKIACENGHLLLELVRRFPSLATIATIPGTVHQVPYHFEDSRPYYDLSPPSCLMHRQVGDQWVSKQFDGKAALNALSLSIEEGEFVVLVGPSGCGKSTLLRMLAGLEEVSSGEIWLSDQNITAMSPRERNFAMIFQNYALFPHLTVRDNITFGMKIRKEDKASWQPRLEQVAAMLQLGEMLDRKPAKLSGGQRQRVAMARAIVRNPRLFLMDEPLSNLDARLRTEVRDSIMALHHQLKTTTIYVTHDQTEAMSMADRIVVMNGGVVQQVGKPELLYARPANLFVAGFIGSPAMNLVSLPCENGRVLPAGLNLPLPPAAEKEQSVWVGIRPEHLTDRPENGHLTLSATVLQRELMGADYLLHVSTPLGTLRYTRRHRGEIFTTTYTRRLTMFNPLMHKWRALAVCCSLAVSGAALAKEKIDFMFPAPVDGKLTMEMTRVIKAFNDSQQDVEVRGIFTGGYDTTKIKAESAQKAGQPPALVIMSANFTTDLALKDEILPMDELFKYGNRKASDVLMNDYWPAMHKNAQVMGVTYAIPFHNSTPILYYNKTMFDQAGIKQPPQTWAEMLADAKKLTDASKGQWGIMLPSTNDDYGGWIFSSLVRANGGNYFNENYPGEVYYDSPTTIGALRFWQNMVYRDKVMPSGVLNSKQISAAFFSGKLGMAMLSTGALGFMRENSKDFDMEVAMMPANEQRAVPIGGASLVSFKGISDAQKKAAYQFLTYLTSPQVNGAWSRFTGYFSPLKASYDTPEMKEYLQKDPRAQIALDQLQYAHPWYSTYETVAVRQAMENQLAAVVNDQKVTPEAAAKSAQQTADSLMKPYVEKTALADVKEQRMKKYQQLAQQILDQIALGVWQPGDRLPSLREQVGHSGMSFMTVGHAYQMLESQGAIVARPQSGYYVAPRPVARTAPPAVQVTRAETVDINTYIFDVLQASTDASVVPFGSAFTDPRLFPLQALHRSMAAVSKTATAISVIESLPPGNEALRHAIAQRYAQQGMHVSPDEIVITAGALEALNLSLQAVTEPGDWVIVENPCFYGALQALERLRLKALSVATDPVSGIDLDALAQALAEYPVKACWLMTNSQNPLGVTLPPEKKAQLVQLLQAHDVTLIEDDVYSELYYGRERPLPARAYDTHDMTLHCSSFSKCLVAGFRIGWVAAGKHARRIQQLQLMSTLSTSSPMQLALVDFLATRRYDTHLRRLRRQLAERKQLAWQTLSELLPPEVKIHRSESGYFLWLELPAGLDASLLNERALAHKISIAPGKMFTTGRAWDNYFRFNASWAWGDRERQAAVTLSRLIKELIEESPDVPH</sequence>
<keyword evidence="8" id="KW-0547">Nucleotide-binding</keyword>
<evidence type="ECO:0000256" key="15">
    <source>
        <dbReference type="ARBA" id="ARBA00023136"/>
    </source>
</evidence>
<dbReference type="SUPFAM" id="SSF53383">
    <property type="entry name" value="PLP-dependent transferases"/>
    <property type="match status" value="1"/>
</dbReference>
<dbReference type="InterPro" id="IPR027417">
    <property type="entry name" value="P-loop_NTPase"/>
</dbReference>
<dbReference type="Pfam" id="PF00155">
    <property type="entry name" value="Aminotran_1_2"/>
    <property type="match status" value="1"/>
</dbReference>
<dbReference type="SUPFAM" id="SSF52540">
    <property type="entry name" value="P-loop containing nucleoside triphosphate hydrolases"/>
    <property type="match status" value="1"/>
</dbReference>
<dbReference type="SUPFAM" id="SSF53850">
    <property type="entry name" value="Periplasmic binding protein-like II"/>
    <property type="match status" value="1"/>
</dbReference>
<dbReference type="InterPro" id="IPR047641">
    <property type="entry name" value="ABC_transpr_MalK/UgpC-like"/>
</dbReference>
<dbReference type="InterPro" id="IPR035906">
    <property type="entry name" value="MetI-like_sf"/>
</dbReference>
<comment type="caution">
    <text evidence="21">The sequence shown here is derived from an EMBL/GenBank/DDBJ whole genome shotgun (WGS) entry which is preliminary data.</text>
</comment>
<dbReference type="Pfam" id="PF00392">
    <property type="entry name" value="GntR"/>
    <property type="match status" value="1"/>
</dbReference>
<keyword evidence="14" id="KW-0238">DNA-binding</keyword>
<dbReference type="InterPro" id="IPR006059">
    <property type="entry name" value="SBP"/>
</dbReference>
<dbReference type="Gene3D" id="3.40.190.10">
    <property type="entry name" value="Periplasmic binding protein-like II"/>
    <property type="match status" value="2"/>
</dbReference>
<dbReference type="InterPro" id="IPR015421">
    <property type="entry name" value="PyrdxlP-dep_Trfase_major"/>
</dbReference>
<dbReference type="PROSITE" id="PS50928">
    <property type="entry name" value="ABC_TM1"/>
    <property type="match status" value="1"/>
</dbReference>
<dbReference type="Pfam" id="PF00528">
    <property type="entry name" value="BPD_transp_1"/>
    <property type="match status" value="1"/>
</dbReference>
<dbReference type="Gene3D" id="3.60.21.40">
    <property type="entry name" value="GpdQ, catalytic alpha/beta sandwich domain"/>
    <property type="match status" value="1"/>
</dbReference>
<dbReference type="Gene3D" id="2.40.50.100">
    <property type="match status" value="1"/>
</dbReference>
<evidence type="ECO:0000256" key="14">
    <source>
        <dbReference type="ARBA" id="ARBA00023125"/>
    </source>
</evidence>
<dbReference type="SUPFAM" id="SSF161098">
    <property type="entry name" value="MetI-like"/>
    <property type="match status" value="2"/>
</dbReference>
<dbReference type="Gene3D" id="3.40.50.300">
    <property type="entry name" value="P-loop containing nucleotide triphosphate hydrolases"/>
    <property type="match status" value="1"/>
</dbReference>
<evidence type="ECO:0000256" key="2">
    <source>
        <dbReference type="ARBA" id="ARBA00005384"/>
    </source>
</evidence>
<organism evidence="21 22">
    <name type="scientific">Beauveria bassiana D1-5</name>
    <dbReference type="NCBI Taxonomy" id="1245745"/>
    <lineage>
        <taxon>Eukaryota</taxon>
        <taxon>Fungi</taxon>
        <taxon>Dikarya</taxon>
        <taxon>Ascomycota</taxon>
        <taxon>Pezizomycotina</taxon>
        <taxon>Sordariomycetes</taxon>
        <taxon>Hypocreomycetidae</taxon>
        <taxon>Hypocreales</taxon>
        <taxon>Cordycipitaceae</taxon>
        <taxon>Beauveria</taxon>
    </lineage>
</organism>
<dbReference type="InterPro" id="IPR026575">
    <property type="entry name" value="GpdQ/CpdA-like"/>
</dbReference>
<keyword evidence="3" id="KW-0813">Transport</keyword>
<dbReference type="Gene3D" id="3.90.1150.10">
    <property type="entry name" value="Aspartate Aminotransferase, domain 1"/>
    <property type="match status" value="1"/>
</dbReference>
<dbReference type="GO" id="GO:0005524">
    <property type="term" value="F:ATP binding"/>
    <property type="evidence" value="ECO:0007669"/>
    <property type="project" value="UniProtKB-KW"/>
</dbReference>
<feature type="transmembrane region" description="Helical" evidence="17">
    <location>
        <begin position="41"/>
        <end position="65"/>
    </location>
</feature>
<evidence type="ECO:0000259" key="18">
    <source>
        <dbReference type="PROSITE" id="PS50893"/>
    </source>
</evidence>
<dbReference type="CDD" id="cd14748">
    <property type="entry name" value="PBP2_UgpB"/>
    <property type="match status" value="1"/>
</dbReference>
<evidence type="ECO:0000256" key="13">
    <source>
        <dbReference type="ARBA" id="ARBA00023015"/>
    </source>
</evidence>
<dbReference type="FunFam" id="3.40.50.300:FF:000042">
    <property type="entry name" value="Maltose/maltodextrin ABC transporter, ATP-binding protein"/>
    <property type="match status" value="1"/>
</dbReference>
<keyword evidence="4" id="KW-1003">Cell membrane</keyword>
<keyword evidence="9" id="KW-0067">ATP-binding</keyword>
<dbReference type="Gene3D" id="3.40.640.10">
    <property type="entry name" value="Type I PLP-dependent aspartate aminotransferase-like (Major domain)"/>
    <property type="match status" value="1"/>
</dbReference>
<dbReference type="PROSITE" id="PS50949">
    <property type="entry name" value="HTH_GNTR"/>
    <property type="match status" value="1"/>
</dbReference>
<dbReference type="InterPro" id="IPR036390">
    <property type="entry name" value="WH_DNA-bd_sf"/>
</dbReference>
<dbReference type="Gene3D" id="1.10.10.10">
    <property type="entry name" value="Winged helix-like DNA-binding domain superfamily/Winged helix DNA-binding domain"/>
    <property type="match status" value="1"/>
</dbReference>
<dbReference type="Gene3D" id="3.30.750.180">
    <property type="entry name" value="GpdQ, beta-strand dimerisation domain"/>
    <property type="match status" value="1"/>
</dbReference>
<feature type="domain" description="HTH gntR-type" evidence="20">
    <location>
        <begin position="1338"/>
        <end position="1406"/>
    </location>
</feature>
<dbReference type="PANTHER" id="PTHR43875">
    <property type="entry name" value="MALTODEXTRIN IMPORT ATP-BINDING PROTEIN MSMX"/>
    <property type="match status" value="1"/>
</dbReference>
<evidence type="ECO:0000256" key="16">
    <source>
        <dbReference type="ARBA" id="ARBA00023163"/>
    </source>
</evidence>
<dbReference type="HOGENOM" id="CLU_237786_0_0_1"/>
<dbReference type="CDD" id="cd06261">
    <property type="entry name" value="TM_PBP2"/>
    <property type="match status" value="1"/>
</dbReference>
<dbReference type="InterPro" id="IPR004839">
    <property type="entry name" value="Aminotransferase_I/II_large"/>
</dbReference>
<comment type="similarity">
    <text evidence="2">In the C-terminal section; belongs to the class-I pyridoxal-phosphate-dependent aminotransferase family.</text>
</comment>
<keyword evidence="13" id="KW-0805">Transcription regulation</keyword>